<name>A0A518E3L9_9BACT</name>
<sequence length="375" mass="40009" precursor="true">MLTPGKLTAAIALLGACCSNAMAADAVLGKTTTGAPEIRSIQVLAFAPDGVLLVGDGAGSQIFAIATDDTSSRPALAKPIDGVDGLIGARLGTNAKGVEIVDLAVNPASQAVYMAVRKQDDKSYAILHVDGSGQLKELDLGDQTRYARLKLDGGSAPITSITDVAWADGRLVAAGRANDAFASKIFSVYGPLDNDQAGEVYSTESYHVSHRRWETKAPMSVLIPLQENGKSYVIGAFSCTPIVKYPLDSLSSGDTIKGQSVLELGSGNRPIDMFLYEKDGVSFVLSNTFRFHHEKRPFGPSPYWTVKFQQSVLSENDDINEQALQRLKGNDPATDKVELVEAYHGVMQMDQLNSTHAVVLREGDEGLSLAPLLLP</sequence>
<organism evidence="2 3">
    <name type="scientific">Lignipirellula cremea</name>
    <dbReference type="NCBI Taxonomy" id="2528010"/>
    <lineage>
        <taxon>Bacteria</taxon>
        <taxon>Pseudomonadati</taxon>
        <taxon>Planctomycetota</taxon>
        <taxon>Planctomycetia</taxon>
        <taxon>Pirellulales</taxon>
        <taxon>Pirellulaceae</taxon>
        <taxon>Lignipirellula</taxon>
    </lineage>
</organism>
<dbReference type="Proteomes" id="UP000317648">
    <property type="component" value="Chromosome"/>
</dbReference>
<accession>A0A518E3L9</accession>
<dbReference type="EMBL" id="CP036433">
    <property type="protein sequence ID" value="QDU98681.1"/>
    <property type="molecule type" value="Genomic_DNA"/>
</dbReference>
<keyword evidence="3" id="KW-1185">Reference proteome</keyword>
<dbReference type="AlphaFoldDB" id="A0A518E3L9"/>
<dbReference type="OrthoDB" id="237405at2"/>
<reference evidence="2 3" key="1">
    <citation type="submission" date="2019-02" db="EMBL/GenBank/DDBJ databases">
        <title>Deep-cultivation of Planctomycetes and their phenomic and genomic characterization uncovers novel biology.</title>
        <authorList>
            <person name="Wiegand S."/>
            <person name="Jogler M."/>
            <person name="Boedeker C."/>
            <person name="Pinto D."/>
            <person name="Vollmers J."/>
            <person name="Rivas-Marin E."/>
            <person name="Kohn T."/>
            <person name="Peeters S.H."/>
            <person name="Heuer A."/>
            <person name="Rast P."/>
            <person name="Oberbeckmann S."/>
            <person name="Bunk B."/>
            <person name="Jeske O."/>
            <person name="Meyerdierks A."/>
            <person name="Storesund J.E."/>
            <person name="Kallscheuer N."/>
            <person name="Luecker S."/>
            <person name="Lage O.M."/>
            <person name="Pohl T."/>
            <person name="Merkel B.J."/>
            <person name="Hornburger P."/>
            <person name="Mueller R.-W."/>
            <person name="Bruemmer F."/>
            <person name="Labrenz M."/>
            <person name="Spormann A.M."/>
            <person name="Op den Camp H."/>
            <person name="Overmann J."/>
            <person name="Amann R."/>
            <person name="Jetten M.S.M."/>
            <person name="Mascher T."/>
            <person name="Medema M.H."/>
            <person name="Devos D.P."/>
            <person name="Kaster A.-K."/>
            <person name="Ovreas L."/>
            <person name="Rohde M."/>
            <person name="Galperin M.Y."/>
            <person name="Jogler C."/>
        </authorList>
    </citation>
    <scope>NUCLEOTIDE SEQUENCE [LARGE SCALE GENOMIC DNA]</scope>
    <source>
        <strain evidence="2 3">Pla85_3_4</strain>
    </source>
</reference>
<gene>
    <name evidence="2" type="ORF">Pla8534_65540</name>
</gene>
<dbReference type="SUPFAM" id="SSF50952">
    <property type="entry name" value="Soluble quinoprotein glucose dehydrogenase"/>
    <property type="match status" value="1"/>
</dbReference>
<evidence type="ECO:0000256" key="1">
    <source>
        <dbReference type="SAM" id="SignalP"/>
    </source>
</evidence>
<evidence type="ECO:0008006" key="4">
    <source>
        <dbReference type="Google" id="ProtNLM"/>
    </source>
</evidence>
<feature type="chain" id="PRO_5022088921" description="Lactonase, 7-bladed beta-propeller" evidence="1">
    <location>
        <begin position="24"/>
        <end position="375"/>
    </location>
</feature>
<keyword evidence="1" id="KW-0732">Signal</keyword>
<evidence type="ECO:0000313" key="3">
    <source>
        <dbReference type="Proteomes" id="UP000317648"/>
    </source>
</evidence>
<dbReference type="KEGG" id="lcre:Pla8534_65540"/>
<dbReference type="InterPro" id="IPR011041">
    <property type="entry name" value="Quinoprot_gluc/sorb_DH_b-prop"/>
</dbReference>
<evidence type="ECO:0000313" key="2">
    <source>
        <dbReference type="EMBL" id="QDU98681.1"/>
    </source>
</evidence>
<protein>
    <recommendedName>
        <fullName evidence="4">Lactonase, 7-bladed beta-propeller</fullName>
    </recommendedName>
</protein>
<proteinExistence type="predicted"/>
<feature type="signal peptide" evidence="1">
    <location>
        <begin position="1"/>
        <end position="23"/>
    </location>
</feature>
<dbReference type="RefSeq" id="WP_145058128.1">
    <property type="nucleotide sequence ID" value="NZ_CP036433.1"/>
</dbReference>
<dbReference type="PROSITE" id="PS51257">
    <property type="entry name" value="PROKAR_LIPOPROTEIN"/>
    <property type="match status" value="1"/>
</dbReference>